<proteinExistence type="predicted"/>
<gene>
    <name evidence="3" type="ORF">ACFQRI_08805</name>
</gene>
<dbReference type="Proteomes" id="UP001596504">
    <property type="component" value="Unassembled WGS sequence"/>
</dbReference>
<comment type="caution">
    <text evidence="3">The sequence shown here is derived from an EMBL/GenBank/DDBJ whole genome shotgun (WGS) entry which is preliminary data.</text>
</comment>
<name>A0ABW2LI84_9PSEU</name>
<dbReference type="RefSeq" id="WP_380666480.1">
    <property type="nucleotide sequence ID" value="NZ_JBHTCJ010000004.1"/>
</dbReference>
<reference evidence="4" key="1">
    <citation type="journal article" date="2019" name="Int. J. Syst. Evol. Microbiol.">
        <title>The Global Catalogue of Microorganisms (GCM) 10K type strain sequencing project: providing services to taxonomists for standard genome sequencing and annotation.</title>
        <authorList>
            <consortium name="The Broad Institute Genomics Platform"/>
            <consortium name="The Broad Institute Genome Sequencing Center for Infectious Disease"/>
            <person name="Wu L."/>
            <person name="Ma J."/>
        </authorList>
    </citation>
    <scope>NUCLEOTIDE SEQUENCE [LARGE SCALE GENOMIC DNA]</scope>
    <source>
        <strain evidence="4">WLHS5</strain>
    </source>
</reference>
<dbReference type="EMBL" id="JBHTCJ010000004">
    <property type="protein sequence ID" value="MFC7341514.1"/>
    <property type="molecule type" value="Genomic_DNA"/>
</dbReference>
<evidence type="ECO:0000259" key="2">
    <source>
        <dbReference type="Pfam" id="PF00857"/>
    </source>
</evidence>
<dbReference type="PANTHER" id="PTHR43540">
    <property type="entry name" value="PEROXYUREIDOACRYLATE/UREIDOACRYLATE AMIDOHYDROLASE-RELATED"/>
    <property type="match status" value="1"/>
</dbReference>
<dbReference type="InterPro" id="IPR050272">
    <property type="entry name" value="Isochorismatase-like_hydrls"/>
</dbReference>
<dbReference type="GO" id="GO:0016787">
    <property type="term" value="F:hydrolase activity"/>
    <property type="evidence" value="ECO:0007669"/>
    <property type="project" value="UniProtKB-KW"/>
</dbReference>
<evidence type="ECO:0000313" key="3">
    <source>
        <dbReference type="EMBL" id="MFC7341514.1"/>
    </source>
</evidence>
<evidence type="ECO:0000256" key="1">
    <source>
        <dbReference type="ARBA" id="ARBA00022801"/>
    </source>
</evidence>
<organism evidence="3 4">
    <name type="scientific">Saccharopolyspora griseoalba</name>
    <dbReference type="NCBI Taxonomy" id="1431848"/>
    <lineage>
        <taxon>Bacteria</taxon>
        <taxon>Bacillati</taxon>
        <taxon>Actinomycetota</taxon>
        <taxon>Actinomycetes</taxon>
        <taxon>Pseudonocardiales</taxon>
        <taxon>Pseudonocardiaceae</taxon>
        <taxon>Saccharopolyspora</taxon>
    </lineage>
</organism>
<dbReference type="SUPFAM" id="SSF52499">
    <property type="entry name" value="Isochorismatase-like hydrolases"/>
    <property type="match status" value="1"/>
</dbReference>
<sequence length="171" mass="17257">MQQDTALIVVDMQNLFVDIGGEGVIDAVNDQIATAHERGWPVYFTRDVAPDDSPTDAPALDLHPELDVRGTVVPKGPGRSGGFSGFVLDSGRGPGAGGLSPLAGLLRESGVRSIVVVGIAADVCVAATARDALRLGYSATVVRGATAFVGAHPGGDEAAVSELRAAGVAVG</sequence>
<evidence type="ECO:0000313" key="4">
    <source>
        <dbReference type="Proteomes" id="UP001596504"/>
    </source>
</evidence>
<dbReference type="Gene3D" id="3.40.50.850">
    <property type="entry name" value="Isochorismatase-like"/>
    <property type="match status" value="1"/>
</dbReference>
<keyword evidence="4" id="KW-1185">Reference proteome</keyword>
<accession>A0ABW2LI84</accession>
<dbReference type="PROSITE" id="PS00191">
    <property type="entry name" value="CYTOCHROME_B5_1"/>
    <property type="match status" value="1"/>
</dbReference>
<dbReference type="InterPro" id="IPR036380">
    <property type="entry name" value="Isochorismatase-like_sf"/>
</dbReference>
<keyword evidence="1 3" id="KW-0378">Hydrolase</keyword>
<dbReference type="Pfam" id="PF00857">
    <property type="entry name" value="Isochorismatase"/>
    <property type="match status" value="1"/>
</dbReference>
<dbReference type="CDD" id="cd00431">
    <property type="entry name" value="cysteine_hydrolases"/>
    <property type="match status" value="1"/>
</dbReference>
<protein>
    <submittedName>
        <fullName evidence="3">Cysteine hydrolase family protein</fullName>
    </submittedName>
</protein>
<feature type="domain" description="Isochorismatase-like" evidence="2">
    <location>
        <begin position="5"/>
        <end position="170"/>
    </location>
</feature>
<dbReference type="InterPro" id="IPR018506">
    <property type="entry name" value="Cyt_B5_heme-BS"/>
</dbReference>
<dbReference type="InterPro" id="IPR000868">
    <property type="entry name" value="Isochorismatase-like_dom"/>
</dbReference>